<dbReference type="InterPro" id="IPR001431">
    <property type="entry name" value="Pept_M16_Zn_BS"/>
</dbReference>
<dbReference type="Proteomes" id="UP000176221">
    <property type="component" value="Unassembled WGS sequence"/>
</dbReference>
<dbReference type="PANTHER" id="PTHR11851:SF49">
    <property type="entry name" value="MITOCHONDRIAL-PROCESSING PEPTIDASE SUBUNIT ALPHA"/>
    <property type="match status" value="1"/>
</dbReference>
<evidence type="ECO:0000313" key="6">
    <source>
        <dbReference type="Proteomes" id="UP000176221"/>
    </source>
</evidence>
<dbReference type="InterPro" id="IPR011765">
    <property type="entry name" value="Pept_M16_N"/>
</dbReference>
<sequence length="433" mass="48467">MWYTRVMKFNRRILPNGIRVITVPMADHPTVTVLVAVEAGSNNESTEQNGISHFLEHMCFKGTLKRPTSLAISREFDRIGAENNAYTSHENTAFYAKSDRRHVSLILEIIADIYQNSTLPEIELEKEKGVIIDEMRSYEDMPSRDIHDVLAKLLYGKQPAGRPIIGTTSTLGVLTRNDLVAYREKFYRTEGTVVVVAGGFDESKIFEEIIQHFGTVERKSGREKIAPPELSAERVALKKKSTDQAHIALALPAFPVFHPLARALKVVMTILGGGMSSRLFQKIREEMGLGYYVYATADLYMSHGYGLIGTGVDPKRVREVIEVILGEMKKIVREGISQGEFDMAKDHLTGALFLELETSDAVAEFFVNQELKSLPLETPNERAEKYKKLSQNDIREAAEILFSPEKIRLALIGPFENTGEFQPLLDSATVGVS</sequence>
<dbReference type="Gene3D" id="3.30.830.10">
    <property type="entry name" value="Metalloenzyme, LuxS/M16 peptidase-like"/>
    <property type="match status" value="2"/>
</dbReference>
<proteinExistence type="inferred from homology"/>
<feature type="domain" description="Peptidase M16 C-terminal" evidence="4">
    <location>
        <begin position="174"/>
        <end position="346"/>
    </location>
</feature>
<dbReference type="SUPFAM" id="SSF63411">
    <property type="entry name" value="LuxS/MPP-like metallohydrolase"/>
    <property type="match status" value="2"/>
</dbReference>
<dbReference type="InterPro" id="IPR050361">
    <property type="entry name" value="MPP/UQCRC_Complex"/>
</dbReference>
<dbReference type="STRING" id="1802319.A2928_01905"/>
<evidence type="ECO:0008006" key="7">
    <source>
        <dbReference type="Google" id="ProtNLM"/>
    </source>
</evidence>
<gene>
    <name evidence="5" type="ORF">A2928_01905</name>
</gene>
<dbReference type="Pfam" id="PF00675">
    <property type="entry name" value="Peptidase_M16"/>
    <property type="match status" value="1"/>
</dbReference>
<dbReference type="InterPro" id="IPR011249">
    <property type="entry name" value="Metalloenz_LuxS/M16"/>
</dbReference>
<feature type="domain" description="Peptidase M16 N-terminal" evidence="3">
    <location>
        <begin position="20"/>
        <end position="167"/>
    </location>
</feature>
<dbReference type="EMBL" id="MHRX01000039">
    <property type="protein sequence ID" value="OHA32638.1"/>
    <property type="molecule type" value="Genomic_DNA"/>
</dbReference>
<dbReference type="PROSITE" id="PS00143">
    <property type="entry name" value="INSULINASE"/>
    <property type="match status" value="1"/>
</dbReference>
<evidence type="ECO:0000313" key="5">
    <source>
        <dbReference type="EMBL" id="OHA32638.1"/>
    </source>
</evidence>
<dbReference type="InterPro" id="IPR007863">
    <property type="entry name" value="Peptidase_M16_C"/>
</dbReference>
<comment type="similarity">
    <text evidence="1 2">Belongs to the peptidase M16 family.</text>
</comment>
<organism evidence="5 6">
    <name type="scientific">Candidatus Taylorbacteria bacterium RIFCSPLOWO2_01_FULL_45_15b</name>
    <dbReference type="NCBI Taxonomy" id="1802319"/>
    <lineage>
        <taxon>Bacteria</taxon>
        <taxon>Candidatus Tayloriibacteriota</taxon>
    </lineage>
</organism>
<dbReference type="GO" id="GO:0046872">
    <property type="term" value="F:metal ion binding"/>
    <property type="evidence" value="ECO:0007669"/>
    <property type="project" value="InterPro"/>
</dbReference>
<accession>A0A1G2N925</accession>
<name>A0A1G2N925_9BACT</name>
<evidence type="ECO:0000256" key="2">
    <source>
        <dbReference type="RuleBase" id="RU004447"/>
    </source>
</evidence>
<evidence type="ECO:0000256" key="1">
    <source>
        <dbReference type="ARBA" id="ARBA00007261"/>
    </source>
</evidence>
<dbReference type="PANTHER" id="PTHR11851">
    <property type="entry name" value="METALLOPROTEASE"/>
    <property type="match status" value="1"/>
</dbReference>
<evidence type="ECO:0000259" key="3">
    <source>
        <dbReference type="Pfam" id="PF00675"/>
    </source>
</evidence>
<protein>
    <recommendedName>
        <fullName evidence="7">Peptidase M16</fullName>
    </recommendedName>
</protein>
<dbReference type="GO" id="GO:0004222">
    <property type="term" value="F:metalloendopeptidase activity"/>
    <property type="evidence" value="ECO:0007669"/>
    <property type="project" value="InterPro"/>
</dbReference>
<evidence type="ECO:0000259" key="4">
    <source>
        <dbReference type="Pfam" id="PF05193"/>
    </source>
</evidence>
<dbReference type="GO" id="GO:0006508">
    <property type="term" value="P:proteolysis"/>
    <property type="evidence" value="ECO:0007669"/>
    <property type="project" value="InterPro"/>
</dbReference>
<dbReference type="Pfam" id="PF05193">
    <property type="entry name" value="Peptidase_M16_C"/>
    <property type="match status" value="1"/>
</dbReference>
<dbReference type="AlphaFoldDB" id="A0A1G2N925"/>
<reference evidence="5 6" key="1">
    <citation type="journal article" date="2016" name="Nat. Commun.">
        <title>Thousands of microbial genomes shed light on interconnected biogeochemical processes in an aquifer system.</title>
        <authorList>
            <person name="Anantharaman K."/>
            <person name="Brown C.T."/>
            <person name="Hug L.A."/>
            <person name="Sharon I."/>
            <person name="Castelle C.J."/>
            <person name="Probst A.J."/>
            <person name="Thomas B.C."/>
            <person name="Singh A."/>
            <person name="Wilkins M.J."/>
            <person name="Karaoz U."/>
            <person name="Brodie E.L."/>
            <person name="Williams K.H."/>
            <person name="Hubbard S.S."/>
            <person name="Banfield J.F."/>
        </authorList>
    </citation>
    <scope>NUCLEOTIDE SEQUENCE [LARGE SCALE GENOMIC DNA]</scope>
</reference>
<comment type="caution">
    <text evidence="5">The sequence shown here is derived from an EMBL/GenBank/DDBJ whole genome shotgun (WGS) entry which is preliminary data.</text>
</comment>